<proteinExistence type="predicted"/>
<evidence type="ECO:0000313" key="2">
    <source>
        <dbReference type="EMBL" id="HJC05496.1"/>
    </source>
</evidence>
<feature type="domain" description="Protein CotJB" evidence="1">
    <location>
        <begin position="13"/>
        <end position="86"/>
    </location>
</feature>
<dbReference type="Pfam" id="PF12652">
    <property type="entry name" value="CotJB"/>
    <property type="match status" value="1"/>
</dbReference>
<dbReference type="InterPro" id="IPR024207">
    <property type="entry name" value="CotJB_dom"/>
</dbReference>
<comment type="caution">
    <text evidence="2">The sequence shown here is derived from an EMBL/GenBank/DDBJ whole genome shotgun (WGS) entry which is preliminary data.</text>
</comment>
<dbReference type="Proteomes" id="UP000823910">
    <property type="component" value="Unassembled WGS sequence"/>
</dbReference>
<name>A0A9D2SGD0_9FIRM</name>
<dbReference type="EMBL" id="DWWT01000020">
    <property type="protein sequence ID" value="HJC05496.1"/>
    <property type="molecule type" value="Genomic_DNA"/>
</dbReference>
<dbReference type="PIRSF" id="PIRSF010606">
    <property type="entry name" value="Spore_coat_CotJB"/>
    <property type="match status" value="1"/>
</dbReference>
<sequence>MMNSGFNSSREVMLQQVNQAGFAAVEANLYLDTHPCDVQAIAYYNQMSDAYENAKRSYEAQFGPLTASASRGPSYWSWTDDPWPWEGGNF</sequence>
<reference evidence="2" key="2">
    <citation type="submission" date="2021-04" db="EMBL/GenBank/DDBJ databases">
        <authorList>
            <person name="Gilroy R."/>
        </authorList>
    </citation>
    <scope>NUCLEOTIDE SEQUENCE</scope>
    <source>
        <strain evidence="2">CHK180-15479</strain>
    </source>
</reference>
<organism evidence="2 3">
    <name type="scientific">Candidatus Enterocloster excrementipullorum</name>
    <dbReference type="NCBI Taxonomy" id="2838559"/>
    <lineage>
        <taxon>Bacteria</taxon>
        <taxon>Bacillati</taxon>
        <taxon>Bacillota</taxon>
        <taxon>Clostridia</taxon>
        <taxon>Lachnospirales</taxon>
        <taxon>Lachnospiraceae</taxon>
        <taxon>Enterocloster</taxon>
    </lineage>
</organism>
<dbReference type="AlphaFoldDB" id="A0A9D2SGD0"/>
<accession>A0A9D2SGD0</accession>
<evidence type="ECO:0000259" key="1">
    <source>
        <dbReference type="Pfam" id="PF12652"/>
    </source>
</evidence>
<reference evidence="2" key="1">
    <citation type="journal article" date="2021" name="PeerJ">
        <title>Extensive microbial diversity within the chicken gut microbiome revealed by metagenomics and culture.</title>
        <authorList>
            <person name="Gilroy R."/>
            <person name="Ravi A."/>
            <person name="Getino M."/>
            <person name="Pursley I."/>
            <person name="Horton D.L."/>
            <person name="Alikhan N.F."/>
            <person name="Baker D."/>
            <person name="Gharbi K."/>
            <person name="Hall N."/>
            <person name="Watson M."/>
            <person name="Adriaenssens E.M."/>
            <person name="Foster-Nyarko E."/>
            <person name="Jarju S."/>
            <person name="Secka A."/>
            <person name="Antonio M."/>
            <person name="Oren A."/>
            <person name="Chaudhuri R.R."/>
            <person name="La Ragione R."/>
            <person name="Hildebrand F."/>
            <person name="Pallen M.J."/>
        </authorList>
    </citation>
    <scope>NUCLEOTIDE SEQUENCE</scope>
    <source>
        <strain evidence="2">CHK180-15479</strain>
    </source>
</reference>
<evidence type="ECO:0000313" key="3">
    <source>
        <dbReference type="Proteomes" id="UP000823910"/>
    </source>
</evidence>
<dbReference type="InterPro" id="IPR016571">
    <property type="entry name" value="Spore_coat_assembly_CotJB"/>
</dbReference>
<keyword evidence="2" id="KW-0946">Virion</keyword>
<gene>
    <name evidence="2" type="ORF">H9704_05000</name>
</gene>
<keyword evidence="2" id="KW-0167">Capsid protein</keyword>
<protein>
    <submittedName>
        <fullName evidence="2">Spore coat protein CotJB</fullName>
    </submittedName>
</protein>